<evidence type="ECO:0000256" key="2">
    <source>
        <dbReference type="ARBA" id="ARBA00004956"/>
    </source>
</evidence>
<evidence type="ECO:0000256" key="13">
    <source>
        <dbReference type="ARBA" id="ARBA00048600"/>
    </source>
</evidence>
<dbReference type="PROSITE" id="PS50989">
    <property type="entry name" value="COA_CT_CTER"/>
    <property type="match status" value="1"/>
</dbReference>
<keyword evidence="9" id="KW-0275">Fatty acid biosynthesis</keyword>
<dbReference type="Gene3D" id="2.40.460.10">
    <property type="entry name" value="Biotin dependent carboxylase carboxyltransferase"/>
    <property type="match status" value="1"/>
</dbReference>
<feature type="domain" description="CoA carboxyltransferase N-terminal" evidence="18">
    <location>
        <begin position="1513"/>
        <end position="1851"/>
    </location>
</feature>
<comment type="catalytic activity">
    <reaction evidence="12">
        <text>hydrogencarbonate + acetyl-CoA + ATP = malonyl-CoA + ADP + phosphate + H(+)</text>
        <dbReference type="Rhea" id="RHEA:11308"/>
        <dbReference type="ChEBI" id="CHEBI:15378"/>
        <dbReference type="ChEBI" id="CHEBI:17544"/>
        <dbReference type="ChEBI" id="CHEBI:30616"/>
        <dbReference type="ChEBI" id="CHEBI:43474"/>
        <dbReference type="ChEBI" id="CHEBI:57288"/>
        <dbReference type="ChEBI" id="CHEBI:57384"/>
        <dbReference type="ChEBI" id="CHEBI:456216"/>
        <dbReference type="EC" id="6.4.1.2"/>
    </reaction>
</comment>
<dbReference type="FunFam" id="2.40.460.10:FF:000001">
    <property type="entry name" value="Acetyl-CoA carboxylase 1"/>
    <property type="match status" value="1"/>
</dbReference>
<evidence type="ECO:0008006" key="22">
    <source>
        <dbReference type="Google" id="ProtNLM"/>
    </source>
</evidence>
<name>A0A8H5FCK4_9AGAR</name>
<keyword evidence="6" id="KW-0276">Fatty acid metabolism</keyword>
<dbReference type="GO" id="GO:0005524">
    <property type="term" value="F:ATP binding"/>
    <property type="evidence" value="ECO:0007669"/>
    <property type="project" value="UniProtKB-UniRule"/>
</dbReference>
<dbReference type="GO" id="GO:2001295">
    <property type="term" value="P:malonyl-CoA biosynthetic process"/>
    <property type="evidence" value="ECO:0007669"/>
    <property type="project" value="UniProtKB-UniPathway"/>
</dbReference>
<dbReference type="EMBL" id="JAACJM010000325">
    <property type="protein sequence ID" value="KAF5331468.1"/>
    <property type="molecule type" value="Genomic_DNA"/>
</dbReference>
<evidence type="ECO:0000256" key="5">
    <source>
        <dbReference type="ARBA" id="ARBA00022741"/>
    </source>
</evidence>
<dbReference type="Pfam" id="PF02786">
    <property type="entry name" value="CPSase_L_D2"/>
    <property type="match status" value="1"/>
</dbReference>
<dbReference type="SUPFAM" id="SSF56059">
    <property type="entry name" value="Glutathione synthetase ATP-binding domain-like"/>
    <property type="match status" value="1"/>
</dbReference>
<dbReference type="OrthoDB" id="14612at2759"/>
<dbReference type="Gene3D" id="3.40.50.20">
    <property type="match status" value="1"/>
</dbReference>
<comment type="catalytic activity">
    <reaction evidence="13">
        <text>N(6)-biotinyl-L-lysyl-[protein] + hydrogencarbonate + ATP = N(6)-carboxybiotinyl-L-lysyl-[protein] + ADP + phosphate + H(+)</text>
        <dbReference type="Rhea" id="RHEA:13501"/>
        <dbReference type="Rhea" id="RHEA-COMP:10505"/>
        <dbReference type="Rhea" id="RHEA-COMP:10506"/>
        <dbReference type="ChEBI" id="CHEBI:15378"/>
        <dbReference type="ChEBI" id="CHEBI:17544"/>
        <dbReference type="ChEBI" id="CHEBI:30616"/>
        <dbReference type="ChEBI" id="CHEBI:43474"/>
        <dbReference type="ChEBI" id="CHEBI:83144"/>
        <dbReference type="ChEBI" id="CHEBI:83145"/>
        <dbReference type="ChEBI" id="CHEBI:456216"/>
        <dbReference type="EC" id="6.3.4.14"/>
    </reaction>
</comment>
<dbReference type="GO" id="GO:0003989">
    <property type="term" value="F:acetyl-CoA carboxylase activity"/>
    <property type="evidence" value="ECO:0007669"/>
    <property type="project" value="UniProtKB-EC"/>
</dbReference>
<evidence type="ECO:0000256" key="10">
    <source>
        <dbReference type="ARBA" id="ARBA00023267"/>
    </source>
</evidence>
<evidence type="ECO:0000256" key="8">
    <source>
        <dbReference type="ARBA" id="ARBA00023098"/>
    </source>
</evidence>
<organism evidence="20 21">
    <name type="scientific">Tetrapyrgos nigripes</name>
    <dbReference type="NCBI Taxonomy" id="182062"/>
    <lineage>
        <taxon>Eukaryota</taxon>
        <taxon>Fungi</taxon>
        <taxon>Dikarya</taxon>
        <taxon>Basidiomycota</taxon>
        <taxon>Agaricomycotina</taxon>
        <taxon>Agaricomycetes</taxon>
        <taxon>Agaricomycetidae</taxon>
        <taxon>Agaricales</taxon>
        <taxon>Marasmiineae</taxon>
        <taxon>Marasmiaceae</taxon>
        <taxon>Tetrapyrgos</taxon>
    </lineage>
</organism>
<evidence type="ECO:0000259" key="15">
    <source>
        <dbReference type="PROSITE" id="PS50968"/>
    </source>
</evidence>
<dbReference type="FunFam" id="2.40.50.100:FF:000005">
    <property type="entry name" value="Acetyl-CoA carboxylase 1"/>
    <property type="match status" value="1"/>
</dbReference>
<dbReference type="InterPro" id="IPR029045">
    <property type="entry name" value="ClpP/crotonase-like_dom_sf"/>
</dbReference>
<dbReference type="Pfam" id="PF08326">
    <property type="entry name" value="ACC_central"/>
    <property type="match status" value="1"/>
</dbReference>
<keyword evidence="8" id="KW-0443">Lipid metabolism</keyword>
<dbReference type="InterPro" id="IPR011054">
    <property type="entry name" value="Rudment_hybrid_motif"/>
</dbReference>
<evidence type="ECO:0000256" key="9">
    <source>
        <dbReference type="ARBA" id="ARBA00023160"/>
    </source>
</evidence>
<dbReference type="InterPro" id="IPR005481">
    <property type="entry name" value="BC-like_N"/>
</dbReference>
<dbReference type="InterPro" id="IPR000089">
    <property type="entry name" value="Biotin_lipoyl"/>
</dbReference>
<evidence type="ECO:0000313" key="21">
    <source>
        <dbReference type="Proteomes" id="UP000559256"/>
    </source>
</evidence>
<feature type="domain" description="ATP-grasp" evidence="16">
    <location>
        <begin position="234"/>
        <end position="431"/>
    </location>
</feature>
<dbReference type="PANTHER" id="PTHR45728:SF3">
    <property type="entry name" value="ACETYL-COA CARBOXYLASE"/>
    <property type="match status" value="1"/>
</dbReference>
<evidence type="ECO:0000259" key="19">
    <source>
        <dbReference type="PROSITE" id="PS50989"/>
    </source>
</evidence>
<dbReference type="FunFam" id="3.40.50.20:FF:000005">
    <property type="entry name" value="acetyl-CoA carboxylase isoform X2"/>
    <property type="match status" value="1"/>
</dbReference>
<dbReference type="Gene3D" id="3.90.1770.10">
    <property type="entry name" value="PreATP-grasp domain"/>
    <property type="match status" value="1"/>
</dbReference>
<dbReference type="UniPathway" id="UPA00655">
    <property type="reaction ID" value="UER00711"/>
</dbReference>
<dbReference type="InterPro" id="IPR011764">
    <property type="entry name" value="Biotin_carboxylation_dom"/>
</dbReference>
<dbReference type="FunFam" id="3.30.1490.20:FF:000003">
    <property type="entry name" value="acetyl-CoA carboxylase isoform X1"/>
    <property type="match status" value="1"/>
</dbReference>
<evidence type="ECO:0000256" key="6">
    <source>
        <dbReference type="ARBA" id="ARBA00022832"/>
    </source>
</evidence>
<evidence type="ECO:0000259" key="17">
    <source>
        <dbReference type="PROSITE" id="PS50979"/>
    </source>
</evidence>
<dbReference type="FunFam" id="3.90.226.10:FF:000010">
    <property type="entry name" value="acetyl-CoA carboxylase isoform X2"/>
    <property type="match status" value="1"/>
</dbReference>
<evidence type="ECO:0000313" key="20">
    <source>
        <dbReference type="EMBL" id="KAF5331468.1"/>
    </source>
</evidence>
<protein>
    <recommendedName>
        <fullName evidence="22">Acetyl-CoA carboxylase</fullName>
    </recommendedName>
</protein>
<dbReference type="GO" id="GO:0046872">
    <property type="term" value="F:metal ion binding"/>
    <property type="evidence" value="ECO:0007669"/>
    <property type="project" value="InterPro"/>
</dbReference>
<dbReference type="FunFam" id="3.30.470.20:FF:000005">
    <property type="entry name" value="Acetyl-CoA carboxylase 1"/>
    <property type="match status" value="1"/>
</dbReference>
<sequence>MKQMKEVLLSSLQPCRNFGVCLSFKKGLPQTRFQSDSFFSTPTTMSSYDHSRVQHFIGGNSLDKAPASAVHDFVKANGGHTVITKVLIANNGIAAVKEIRSIRQWSYETFGSERQVEFTVMATPEDLKVNAEYIRMADRYIEVPGGTNNNNYANVDLIVDVAERAGVHAVWAGWGHASENPRLPESLAASKHKIVFIGPPGSAMRSLGDKISSTIVAQSADVPTMAWSGTGISETSLSESGYVIVPDNVYQAACVTTVEQGMQKAEHIGYPVMIKASEGGGGKGIRKVEQPEAFKNAFHAVAGEIPGSPIFIMKLAGSARHLEVQLLADQYGNAISLFGRDCSVQRRHQKIIEEAPVTIAKEDTFEQMERAAVRLAKLVGYVSAGTVEYLYSPDDDDFYFLELNPRLQVEHPTTEMVSGVNLPAAQLQVAMGIPLHRIRHIRTLYGVAPTAASEIDFDMVKPDSNQLQRKPRPKGHVVAVRITAENPDAGFKPSSGSLQELNFRSSTNVWGYFSVSSAGGLHEFADSQFGHIFAYGQDRNESRKNMIIALKELSIRGDFRTTVEYLIKLLELDAFKNNSITTGWLDSLISSRLTAERPDATLAVVCGAVTKAYIASDACWQEYKRILDKGQVPSRDTLKTVFGIDFIYENVRYSFTAARSSATAWTLYLNGGSTLVGARPLADGGLLVALDGRSHSVYWREEVGALRLMVDAKTCSIEQENDPTQLRSPSPGKLVRYLVDSGDHINAGETYAEIEVMKMYMPLVASEDGVVQLIKQPGVSLEPGDILGILTLDDPARVKHAKPFEGLLPQMGSIGVMGNKPYQRFIRCINILNDILDGFDNQAIMNATFKELVEVLHDPELPYSELTAILSSLSGRIPAKLDDGIRSAIDSAKTKGTSHEFPTARLKKLLERYVQDSILPQDRAMFRTQLGAIYDVLDRYQAGLKGHEYDVMSQLLERYEATEGVFGGSIEARILALRQQYKDDLDKVIGLVLSHIKVQSKVKLVLTLLNYIKTNGFNVSNAESRLYIVLQKLAVLEAKSSTTVSLKAREVLITGQMPSYEERKVQMEAILRSSVTANYYGEQHGNGNSDRTPSAEVLRELTDSRYTVFDVLPAFFDHSDYSLSHAAFEVYIRRAYKAYNLLSIEYAEGDGEDDGESPSVATWRFNIGRSQSPPSTPRMGLGHQTPQRAASVSDLTYMISRNQAQPIRHGVMASFPDFESFATGFPKVTYALPIFDSDGKPNNVVNIALRLFDEDDDMPDDKWFEKLIAFVNEQSIALTKHGVGRLSILLCRLGQYPVYFTLRGMDGFWAEEKAIRNIEPALAFQLELRRLSNYNLTPCFVESKQIHVYHAVARENQLDNRFFVRALVRPGRLRGSMSTAEYLISETDRLVTEVLDTLELVSAEHRNADCNHIFINFIYNLNVTYEDVLAAIAGFIDRHGKRLWRLHVTGSEIRLTLEDDDGNVTPIRCVIENVSGFIVNFHGYQEISTDKGSSILKSIGDKGPLHLQPVNHAYPTKESMQPKRYQAHLIGTTYVYDFPDLFSKALQNVWARARQTDASLVLPKVLLESRELVLDEHDQLAEVDRAPGNNNFGMVGWVFTMRTPEYPEGRRIVVIANDITYKIGSFGPIEDQFFYLATQYARQHGLPRVYLSANSGARIGVAEEVMPLFSAAWSDPSHPEKGIEYLYLTRENFLKLSEKSSDIVRTVEIEVDGERRHKITDIIGLQDGLGVECLKGSGLIAGETSRAYDDIFTITLVSARSVGIGAYLVRLGERAVQVEGQPIILTGAPALNKVLGREVYTSNLQLGGTQIMFKNGVSHLTAGSDLEGATHILDWLSYVPDVKNGPLPVRENTDTWDRDIGYTPPKGPYDPRWFIAGKADENTGEWLSGFFDKGSFQETLSGWAQTVVVGRARLGGIPMGVIAVETRTIERVVPADPANASSFEQRIMEAGQVWYPNSAYKTAQAIFDFNREGLPLIIFANWRGFSGGQQDMYDEILKQGSKIVDGLSSYKQPIFVYIVPNGELRGGAWVVLDPSINSEQMEMYADVDARAGVLEPEGIVEIKMRRDKILSLMERLDSEYASLKKKSKDTSVSAEERAAATSALANRETLLQPTYKQIALLYADLHDRTGRMEAKGCAKPAVWKDARRHFYWATRARVAKSAALADIAEASPGTSTEYRTRLLNSLASIESDCTYREMSEKLEKLDITQTVTQLRADYLIRRLLELAQEDRKAAVDGLTRLADNLSDDERSSLIAVLQNPSRSPGESESTPVVRSLFLSLWPF</sequence>
<evidence type="ECO:0000256" key="11">
    <source>
        <dbReference type="ARBA" id="ARBA00023268"/>
    </source>
</evidence>
<dbReference type="InterPro" id="IPR016185">
    <property type="entry name" value="PreATP-grasp_dom_sf"/>
</dbReference>
<dbReference type="GO" id="GO:0005739">
    <property type="term" value="C:mitochondrion"/>
    <property type="evidence" value="ECO:0007669"/>
    <property type="project" value="TreeGrafter"/>
</dbReference>
<keyword evidence="5 14" id="KW-0547">Nucleotide-binding</keyword>
<dbReference type="Gene3D" id="3.30.470.20">
    <property type="entry name" value="ATP-grasp fold, B domain"/>
    <property type="match status" value="1"/>
</dbReference>
<evidence type="ECO:0000256" key="12">
    <source>
        <dbReference type="ARBA" id="ARBA00048065"/>
    </source>
</evidence>
<keyword evidence="7 14" id="KW-0067">ATP-binding</keyword>
<dbReference type="GO" id="GO:0006633">
    <property type="term" value="P:fatty acid biosynthetic process"/>
    <property type="evidence" value="ECO:0007669"/>
    <property type="project" value="UniProtKB-KW"/>
</dbReference>
<dbReference type="InterPro" id="IPR005482">
    <property type="entry name" value="Biotin_COase_C"/>
</dbReference>
<dbReference type="SUPFAM" id="SSF51246">
    <property type="entry name" value="Rudiment single hybrid motif"/>
    <property type="match status" value="1"/>
</dbReference>
<dbReference type="GO" id="GO:0004075">
    <property type="term" value="F:biotin carboxylase activity"/>
    <property type="evidence" value="ECO:0007669"/>
    <property type="project" value="UniProtKB-EC"/>
</dbReference>
<keyword evidence="21" id="KW-1185">Reference proteome</keyword>
<feature type="domain" description="CoA carboxyltransferase C-terminal" evidence="19">
    <location>
        <begin position="1855"/>
        <end position="2169"/>
    </location>
</feature>
<dbReference type="PROSITE" id="PS50975">
    <property type="entry name" value="ATP_GRASP"/>
    <property type="match status" value="1"/>
</dbReference>
<dbReference type="PROSITE" id="PS00866">
    <property type="entry name" value="CPSASE_1"/>
    <property type="match status" value="1"/>
</dbReference>
<dbReference type="PROSITE" id="PS50979">
    <property type="entry name" value="BC"/>
    <property type="match status" value="1"/>
</dbReference>
<dbReference type="SUPFAM" id="SSF52096">
    <property type="entry name" value="ClpP/crotonase"/>
    <property type="match status" value="2"/>
</dbReference>
<dbReference type="PROSITE" id="PS00867">
    <property type="entry name" value="CPSASE_2"/>
    <property type="match status" value="1"/>
</dbReference>
<evidence type="ECO:0000259" key="18">
    <source>
        <dbReference type="PROSITE" id="PS50980"/>
    </source>
</evidence>
<dbReference type="SUPFAM" id="SSF52440">
    <property type="entry name" value="PreATP-grasp domain"/>
    <property type="match status" value="1"/>
</dbReference>
<dbReference type="PROSITE" id="PS00188">
    <property type="entry name" value="BIOTIN"/>
    <property type="match status" value="1"/>
</dbReference>
<dbReference type="PROSITE" id="PS50968">
    <property type="entry name" value="BIOTINYL_LIPOYL"/>
    <property type="match status" value="1"/>
</dbReference>
<dbReference type="Gene3D" id="3.30.1490.20">
    <property type="entry name" value="ATP-grasp fold, A domain"/>
    <property type="match status" value="1"/>
</dbReference>
<dbReference type="Gene3D" id="2.40.50.100">
    <property type="match status" value="1"/>
</dbReference>
<dbReference type="PANTHER" id="PTHR45728">
    <property type="entry name" value="ACETYL-COA CARBOXYLASE, ISOFORM A"/>
    <property type="match status" value="1"/>
</dbReference>
<dbReference type="InterPro" id="IPR011763">
    <property type="entry name" value="COA_CT_C"/>
</dbReference>
<dbReference type="InterPro" id="IPR034733">
    <property type="entry name" value="AcCoA_carboxyl_beta"/>
</dbReference>
<evidence type="ECO:0000256" key="14">
    <source>
        <dbReference type="PROSITE-ProRule" id="PRU00409"/>
    </source>
</evidence>
<dbReference type="SMART" id="SM00878">
    <property type="entry name" value="Biotin_carb_C"/>
    <property type="match status" value="1"/>
</dbReference>
<dbReference type="Gene3D" id="3.90.226.10">
    <property type="entry name" value="2-enoyl-CoA Hydratase, Chain A, domain 1"/>
    <property type="match status" value="2"/>
</dbReference>
<dbReference type="InterPro" id="IPR049074">
    <property type="entry name" value="ACCA_BT"/>
</dbReference>
<keyword evidence="4" id="KW-0436">Ligase</keyword>
<dbReference type="Pfam" id="PF00364">
    <property type="entry name" value="Biotin_lipoyl"/>
    <property type="match status" value="1"/>
</dbReference>
<accession>A0A8H5FCK4</accession>
<dbReference type="Pfam" id="PF00289">
    <property type="entry name" value="Biotin_carb_N"/>
    <property type="match status" value="1"/>
</dbReference>
<keyword evidence="10" id="KW-0092">Biotin</keyword>
<gene>
    <name evidence="20" type="ORF">D9758_015505</name>
</gene>
<feature type="domain" description="Biotin carboxylation" evidence="17">
    <location>
        <begin position="82"/>
        <end position="590"/>
    </location>
</feature>
<evidence type="ECO:0000256" key="7">
    <source>
        <dbReference type="ARBA" id="ARBA00022840"/>
    </source>
</evidence>
<evidence type="ECO:0000259" key="16">
    <source>
        <dbReference type="PROSITE" id="PS50975"/>
    </source>
</evidence>
<dbReference type="Pfam" id="PF01039">
    <property type="entry name" value="Carboxyl_trans"/>
    <property type="match status" value="1"/>
</dbReference>
<dbReference type="InterPro" id="IPR049076">
    <property type="entry name" value="ACCA"/>
</dbReference>
<evidence type="ECO:0000256" key="4">
    <source>
        <dbReference type="ARBA" id="ARBA00022598"/>
    </source>
</evidence>
<dbReference type="InterPro" id="IPR011762">
    <property type="entry name" value="COA_CT_N"/>
</dbReference>
<dbReference type="InterPro" id="IPR011761">
    <property type="entry name" value="ATP-grasp"/>
</dbReference>
<evidence type="ECO:0000256" key="1">
    <source>
        <dbReference type="ARBA" id="ARBA00001953"/>
    </source>
</evidence>
<keyword evidence="11" id="KW-0511">Multifunctional enzyme</keyword>
<dbReference type="InterPro" id="IPR011053">
    <property type="entry name" value="Single_hybrid_motif"/>
</dbReference>
<dbReference type="SUPFAM" id="SSF51230">
    <property type="entry name" value="Single hybrid motif"/>
    <property type="match status" value="1"/>
</dbReference>
<reference evidence="20 21" key="1">
    <citation type="journal article" date="2020" name="ISME J.">
        <title>Uncovering the hidden diversity of litter-decomposition mechanisms in mushroom-forming fungi.</title>
        <authorList>
            <person name="Floudas D."/>
            <person name="Bentzer J."/>
            <person name="Ahren D."/>
            <person name="Johansson T."/>
            <person name="Persson P."/>
            <person name="Tunlid A."/>
        </authorList>
    </citation>
    <scope>NUCLEOTIDE SEQUENCE [LARGE SCALE GENOMIC DNA]</scope>
    <source>
        <strain evidence="20 21">CBS 291.85</strain>
    </source>
</reference>
<proteinExistence type="predicted"/>
<comment type="caution">
    <text evidence="20">The sequence shown here is derived from an EMBL/GenBank/DDBJ whole genome shotgun (WGS) entry which is preliminary data.</text>
</comment>
<dbReference type="InterPro" id="IPR013537">
    <property type="entry name" value="AcCoA_COase_cen"/>
</dbReference>
<feature type="domain" description="Lipoyl-binding" evidence="15">
    <location>
        <begin position="717"/>
        <end position="791"/>
    </location>
</feature>
<dbReference type="InterPro" id="IPR005479">
    <property type="entry name" value="CPAse_ATP-bd"/>
</dbReference>
<keyword evidence="3" id="KW-0444">Lipid biosynthesis</keyword>
<dbReference type="InterPro" id="IPR001882">
    <property type="entry name" value="Biotin_BS"/>
</dbReference>
<dbReference type="Pfam" id="PF02785">
    <property type="entry name" value="Biotin_carb_C"/>
    <property type="match status" value="1"/>
</dbReference>
<dbReference type="PROSITE" id="PS50980">
    <property type="entry name" value="COA_CT_NTER"/>
    <property type="match status" value="1"/>
</dbReference>
<dbReference type="Pfam" id="PF21385">
    <property type="entry name" value="ACCA_BT"/>
    <property type="match status" value="1"/>
</dbReference>
<dbReference type="CDD" id="cd06850">
    <property type="entry name" value="biotinyl_domain"/>
    <property type="match status" value="1"/>
</dbReference>
<comment type="pathway">
    <text evidence="2">Lipid metabolism; malonyl-CoA biosynthesis; malonyl-CoA from acetyl-CoA: step 1/1.</text>
</comment>
<dbReference type="Proteomes" id="UP000559256">
    <property type="component" value="Unassembled WGS sequence"/>
</dbReference>
<dbReference type="InterPro" id="IPR013815">
    <property type="entry name" value="ATP_grasp_subdomain_1"/>
</dbReference>
<comment type="cofactor">
    <cofactor evidence="1">
        <name>biotin</name>
        <dbReference type="ChEBI" id="CHEBI:57586"/>
    </cofactor>
</comment>
<evidence type="ECO:0000256" key="3">
    <source>
        <dbReference type="ARBA" id="ARBA00022516"/>
    </source>
</evidence>